<accession>A0AAE1DJ38</accession>
<keyword evidence="2" id="KW-1185">Reference proteome</keyword>
<comment type="caution">
    <text evidence="1">The sequence shown here is derived from an EMBL/GenBank/DDBJ whole genome shotgun (WGS) entry which is preliminary data.</text>
</comment>
<evidence type="ECO:0000313" key="1">
    <source>
        <dbReference type="EMBL" id="KAK3771690.1"/>
    </source>
</evidence>
<sequence length="30" mass="3337">MAAGMDPGVDDVKEKVTDNLEKQFSEKLKI</sequence>
<dbReference type="EMBL" id="JAWDGP010003692">
    <property type="protein sequence ID" value="KAK3771690.1"/>
    <property type="molecule type" value="Genomic_DNA"/>
</dbReference>
<dbReference type="Proteomes" id="UP001283361">
    <property type="component" value="Unassembled WGS sequence"/>
</dbReference>
<organism evidence="1 2">
    <name type="scientific">Elysia crispata</name>
    <name type="common">lettuce slug</name>
    <dbReference type="NCBI Taxonomy" id="231223"/>
    <lineage>
        <taxon>Eukaryota</taxon>
        <taxon>Metazoa</taxon>
        <taxon>Spiralia</taxon>
        <taxon>Lophotrochozoa</taxon>
        <taxon>Mollusca</taxon>
        <taxon>Gastropoda</taxon>
        <taxon>Heterobranchia</taxon>
        <taxon>Euthyneura</taxon>
        <taxon>Panpulmonata</taxon>
        <taxon>Sacoglossa</taxon>
        <taxon>Placobranchoidea</taxon>
        <taxon>Plakobranchidae</taxon>
        <taxon>Elysia</taxon>
    </lineage>
</organism>
<reference evidence="1" key="1">
    <citation type="journal article" date="2023" name="G3 (Bethesda)">
        <title>A reference genome for the long-term kleptoplast-retaining sea slug Elysia crispata morphotype clarki.</title>
        <authorList>
            <person name="Eastman K.E."/>
            <person name="Pendleton A.L."/>
            <person name="Shaikh M.A."/>
            <person name="Suttiyut T."/>
            <person name="Ogas R."/>
            <person name="Tomko P."/>
            <person name="Gavelis G."/>
            <person name="Widhalm J.R."/>
            <person name="Wisecaver J.H."/>
        </authorList>
    </citation>
    <scope>NUCLEOTIDE SEQUENCE</scope>
    <source>
        <strain evidence="1">ECLA1</strain>
    </source>
</reference>
<name>A0AAE1DJ38_9GAST</name>
<gene>
    <name evidence="1" type="ORF">RRG08_047310</name>
</gene>
<feature type="non-terminal residue" evidence="1">
    <location>
        <position position="30"/>
    </location>
</feature>
<dbReference type="AlphaFoldDB" id="A0AAE1DJ38"/>
<evidence type="ECO:0000313" key="2">
    <source>
        <dbReference type="Proteomes" id="UP001283361"/>
    </source>
</evidence>
<protein>
    <submittedName>
        <fullName evidence="1">Uncharacterized protein</fullName>
    </submittedName>
</protein>
<proteinExistence type="predicted"/>